<dbReference type="OrthoDB" id="5193947at2"/>
<dbReference type="PANTHER" id="PTHR43491:SF5">
    <property type="entry name" value="UDP-N-ACETYL-D-MANNOSAMINE DEHYDROGENASE"/>
    <property type="match status" value="1"/>
</dbReference>
<evidence type="ECO:0000313" key="6">
    <source>
        <dbReference type="Proteomes" id="UP000240739"/>
    </source>
</evidence>
<dbReference type="InterPro" id="IPR028359">
    <property type="entry name" value="UDP_ManNAc/GlcNAc_DH"/>
</dbReference>
<dbReference type="SMART" id="SM00984">
    <property type="entry name" value="UDPG_MGDP_dh_C"/>
    <property type="match status" value="1"/>
</dbReference>
<dbReference type="EMBL" id="PYYB01000001">
    <property type="protein sequence ID" value="PTL59270.1"/>
    <property type="molecule type" value="Genomic_DNA"/>
</dbReference>
<dbReference type="SUPFAM" id="SSF52413">
    <property type="entry name" value="UDP-glucose/GDP-mannose dehydrogenase C-terminal domain"/>
    <property type="match status" value="1"/>
</dbReference>
<dbReference type="AlphaFoldDB" id="A0A2T4UJ46"/>
<evidence type="ECO:0000256" key="3">
    <source>
        <dbReference type="PIRNR" id="PIRNR000124"/>
    </source>
</evidence>
<dbReference type="GO" id="GO:0016628">
    <property type="term" value="F:oxidoreductase activity, acting on the CH-CH group of donors, NAD or NADP as acceptor"/>
    <property type="evidence" value="ECO:0007669"/>
    <property type="project" value="InterPro"/>
</dbReference>
<dbReference type="PANTHER" id="PTHR43491">
    <property type="entry name" value="UDP-N-ACETYL-D-MANNOSAMINE DEHYDROGENASE"/>
    <property type="match status" value="1"/>
</dbReference>
<evidence type="ECO:0000259" key="4">
    <source>
        <dbReference type="SMART" id="SM00984"/>
    </source>
</evidence>
<dbReference type="GO" id="GO:0051287">
    <property type="term" value="F:NAD binding"/>
    <property type="evidence" value="ECO:0007669"/>
    <property type="project" value="InterPro"/>
</dbReference>
<dbReference type="InterPro" id="IPR017476">
    <property type="entry name" value="UDP-Glc/GDP-Man"/>
</dbReference>
<feature type="domain" description="UDP-glucose/GDP-mannose dehydrogenase C-terminal" evidence="4">
    <location>
        <begin position="318"/>
        <end position="411"/>
    </location>
</feature>
<dbReference type="SUPFAM" id="SSF48179">
    <property type="entry name" value="6-phosphogluconate dehydrogenase C-terminal domain-like"/>
    <property type="match status" value="1"/>
</dbReference>
<dbReference type="InterPro" id="IPR008927">
    <property type="entry name" value="6-PGluconate_DH-like_C_sf"/>
</dbReference>
<dbReference type="RefSeq" id="WP_107567740.1">
    <property type="nucleotide sequence ID" value="NZ_PYYB01000001.1"/>
</dbReference>
<dbReference type="InterPro" id="IPR014027">
    <property type="entry name" value="UDP-Glc/GDP-Man_DH_C"/>
</dbReference>
<dbReference type="GO" id="GO:0016616">
    <property type="term" value="F:oxidoreductase activity, acting on the CH-OH group of donors, NAD or NADP as acceptor"/>
    <property type="evidence" value="ECO:0007669"/>
    <property type="project" value="InterPro"/>
</dbReference>
<dbReference type="Pfam" id="PF00984">
    <property type="entry name" value="UDPG_MGDP_dh"/>
    <property type="match status" value="1"/>
</dbReference>
<proteinExistence type="inferred from homology"/>
<comment type="similarity">
    <text evidence="3">Belongs to the UDP-glucose/GDP-mannose dehydrogenase family.</text>
</comment>
<accession>A0A2T4UJ46</accession>
<keyword evidence="1" id="KW-0560">Oxidoreductase</keyword>
<evidence type="ECO:0000256" key="1">
    <source>
        <dbReference type="ARBA" id="ARBA00023002"/>
    </source>
</evidence>
<reference evidence="5 6" key="1">
    <citation type="submission" date="2018-03" db="EMBL/GenBank/DDBJ databases">
        <title>Aquarubrobacter algicola gen. nov., sp. nov., a novel actinobacterium isolated from shallow eutrophic lake during the end of cyanobacterial harmful algal blooms.</title>
        <authorList>
            <person name="Chun S.J."/>
        </authorList>
    </citation>
    <scope>NUCLEOTIDE SEQUENCE [LARGE SCALE GENOMIC DNA]</scope>
    <source>
        <strain evidence="5 6">Seoho-28</strain>
    </source>
</reference>
<dbReference type="PIRSF" id="PIRSF500136">
    <property type="entry name" value="UDP_ManNAc_DH"/>
    <property type="match status" value="1"/>
</dbReference>
<sequence>MRAVVVALGKIGLPIAAAIARAGHEVIGCDVDQRVVDAVNGAVEPFPGEGGLLEALQETVGAGRLRATTDTAAAVATGPDLVIAVPPLIVDADARPDFAILDAVVADIARGLAAAPGDARPVIAIETTLPVGTTRTRIAPALEAGSGRTGERDFFTVFSPERVFSGRIFQDLETYPKLVGGLGADGEARGVAAYAAFLGAEVRAMGSAEAAEMTKLVETTYRDVNIALANEFARAADRYGLDVQAVIDAANSQPFSHVHRPGVAVGGHCIPVYPRFYLAGDPQARLPATARAVNETMPAYAVDLLEQQLGPLRDETVLVLGVAYRGGVKETAFSGAFALRDELLARGARPVAADPLYDADELRALGFQPWDGEAAVAGVVVQADHAAYRELGPARLPGVRAVVDGRGIVDAVAFAQAGVPVKVIGRPSARGLTRTVS</sequence>
<dbReference type="GO" id="GO:0000271">
    <property type="term" value="P:polysaccharide biosynthetic process"/>
    <property type="evidence" value="ECO:0007669"/>
    <property type="project" value="InterPro"/>
</dbReference>
<dbReference type="PIRSF" id="PIRSF000124">
    <property type="entry name" value="UDPglc_GDPman_dh"/>
    <property type="match status" value="1"/>
</dbReference>
<organism evidence="5 6">
    <name type="scientific">Paraconexibacter algicola</name>
    <dbReference type="NCBI Taxonomy" id="2133960"/>
    <lineage>
        <taxon>Bacteria</taxon>
        <taxon>Bacillati</taxon>
        <taxon>Actinomycetota</taxon>
        <taxon>Thermoleophilia</taxon>
        <taxon>Solirubrobacterales</taxon>
        <taxon>Paraconexibacteraceae</taxon>
        <taxon>Paraconexibacter</taxon>
    </lineage>
</organism>
<protein>
    <submittedName>
        <fullName evidence="5">Nucleotide sugar dehydrogenase</fullName>
    </submittedName>
</protein>
<evidence type="ECO:0000256" key="2">
    <source>
        <dbReference type="ARBA" id="ARBA00023027"/>
    </source>
</evidence>
<dbReference type="Pfam" id="PF03720">
    <property type="entry name" value="UDPG_MGDP_dh_C"/>
    <property type="match status" value="1"/>
</dbReference>
<dbReference type="Gene3D" id="3.40.50.720">
    <property type="entry name" value="NAD(P)-binding Rossmann-like Domain"/>
    <property type="match status" value="2"/>
</dbReference>
<dbReference type="SUPFAM" id="SSF51735">
    <property type="entry name" value="NAD(P)-binding Rossmann-fold domains"/>
    <property type="match status" value="1"/>
</dbReference>
<gene>
    <name evidence="5" type="ORF">C7Y72_06195</name>
</gene>
<dbReference type="InterPro" id="IPR036291">
    <property type="entry name" value="NAD(P)-bd_dom_sf"/>
</dbReference>
<dbReference type="InterPro" id="IPR001732">
    <property type="entry name" value="UDP-Glc/GDP-Man_DH_N"/>
</dbReference>
<dbReference type="InterPro" id="IPR014026">
    <property type="entry name" value="UDP-Glc/GDP-Man_DH_dimer"/>
</dbReference>
<evidence type="ECO:0000313" key="5">
    <source>
        <dbReference type="EMBL" id="PTL59270.1"/>
    </source>
</evidence>
<dbReference type="Proteomes" id="UP000240739">
    <property type="component" value="Unassembled WGS sequence"/>
</dbReference>
<name>A0A2T4UJ46_9ACTN</name>
<dbReference type="NCBIfam" id="TIGR03026">
    <property type="entry name" value="NDP-sugDHase"/>
    <property type="match status" value="1"/>
</dbReference>
<keyword evidence="6" id="KW-1185">Reference proteome</keyword>
<comment type="caution">
    <text evidence="5">The sequence shown here is derived from an EMBL/GenBank/DDBJ whole genome shotgun (WGS) entry which is preliminary data.</text>
</comment>
<dbReference type="InterPro" id="IPR036220">
    <property type="entry name" value="UDP-Glc/GDP-Man_DH_C_sf"/>
</dbReference>
<dbReference type="Pfam" id="PF03721">
    <property type="entry name" value="UDPG_MGDP_dh_N"/>
    <property type="match status" value="1"/>
</dbReference>
<keyword evidence="2" id="KW-0520">NAD</keyword>